<evidence type="ECO:0000313" key="9">
    <source>
        <dbReference type="Proteomes" id="UP000481327"/>
    </source>
</evidence>
<dbReference type="Gene3D" id="3.40.30.10">
    <property type="entry name" value="Glutaredoxin"/>
    <property type="match status" value="1"/>
</dbReference>
<comment type="function">
    <text evidence="1">May be required for disulfide bond formation in some proteins.</text>
</comment>
<dbReference type="EMBL" id="WIOL01000002">
    <property type="protein sequence ID" value="MQT16699.1"/>
    <property type="molecule type" value="Genomic_DNA"/>
</dbReference>
<evidence type="ECO:0000256" key="2">
    <source>
        <dbReference type="ARBA" id="ARBA00005791"/>
    </source>
</evidence>
<reference evidence="8 9" key="1">
    <citation type="submission" date="2019-09" db="EMBL/GenBank/DDBJ databases">
        <title>Polymorphobacter sp. isolated from a lake in China.</title>
        <authorList>
            <person name="Liu Z."/>
        </authorList>
    </citation>
    <scope>NUCLEOTIDE SEQUENCE [LARGE SCALE GENOMIC DNA]</scope>
    <source>
        <strain evidence="8 9">D40P</strain>
    </source>
</reference>
<dbReference type="PROSITE" id="PS51352">
    <property type="entry name" value="THIOREDOXIN_2"/>
    <property type="match status" value="1"/>
</dbReference>
<keyword evidence="9" id="KW-1185">Reference proteome</keyword>
<dbReference type="InterPro" id="IPR036249">
    <property type="entry name" value="Thioredoxin-like_sf"/>
</dbReference>
<accession>A0A7C9KHU2</accession>
<dbReference type="AlphaFoldDB" id="A0A7C9KHU2"/>
<evidence type="ECO:0000256" key="6">
    <source>
        <dbReference type="ARBA" id="ARBA00023284"/>
    </source>
</evidence>
<keyword evidence="6" id="KW-0676">Redox-active center</keyword>
<evidence type="ECO:0000256" key="5">
    <source>
        <dbReference type="ARBA" id="ARBA00023157"/>
    </source>
</evidence>
<evidence type="ECO:0000256" key="1">
    <source>
        <dbReference type="ARBA" id="ARBA00003565"/>
    </source>
</evidence>
<dbReference type="Pfam" id="PF13462">
    <property type="entry name" value="Thioredoxin_4"/>
    <property type="match status" value="1"/>
</dbReference>
<protein>
    <submittedName>
        <fullName evidence="8">Thioredoxin domain-containing protein</fullName>
    </submittedName>
</protein>
<organism evidence="8 9">
    <name type="scientific">Sandarakinorhabdus fusca</name>
    <dbReference type="NCBI Taxonomy" id="1439888"/>
    <lineage>
        <taxon>Bacteria</taxon>
        <taxon>Pseudomonadati</taxon>
        <taxon>Pseudomonadota</taxon>
        <taxon>Alphaproteobacteria</taxon>
        <taxon>Sphingomonadales</taxon>
        <taxon>Sphingosinicellaceae</taxon>
        <taxon>Sandarakinorhabdus</taxon>
    </lineage>
</organism>
<dbReference type="PANTHER" id="PTHR13887:SF14">
    <property type="entry name" value="DISULFIDE BOND FORMATION PROTEIN D"/>
    <property type="match status" value="1"/>
</dbReference>
<evidence type="ECO:0000256" key="3">
    <source>
        <dbReference type="ARBA" id="ARBA00022729"/>
    </source>
</evidence>
<keyword evidence="4" id="KW-0560">Oxidoreductase</keyword>
<comment type="similarity">
    <text evidence="2">Belongs to the thioredoxin family. DsbA subfamily.</text>
</comment>
<feature type="domain" description="Thioredoxin" evidence="7">
    <location>
        <begin position="15"/>
        <end position="199"/>
    </location>
</feature>
<dbReference type="PANTHER" id="PTHR13887">
    <property type="entry name" value="GLUTATHIONE S-TRANSFERASE KAPPA"/>
    <property type="match status" value="1"/>
</dbReference>
<evidence type="ECO:0000259" key="7">
    <source>
        <dbReference type="PROSITE" id="PS51352"/>
    </source>
</evidence>
<keyword evidence="5" id="KW-1015">Disulfide bond</keyword>
<dbReference type="SUPFAM" id="SSF52833">
    <property type="entry name" value="Thioredoxin-like"/>
    <property type="match status" value="1"/>
</dbReference>
<comment type="caution">
    <text evidence="8">The sequence shown here is derived from an EMBL/GenBank/DDBJ whole genome shotgun (WGS) entry which is preliminary data.</text>
</comment>
<evidence type="ECO:0000256" key="4">
    <source>
        <dbReference type="ARBA" id="ARBA00023002"/>
    </source>
</evidence>
<keyword evidence="3" id="KW-0732">Signal</keyword>
<gene>
    <name evidence="8" type="ORF">F3168_05430</name>
</gene>
<name>A0A7C9KHU2_9SPHN</name>
<dbReference type="InterPro" id="IPR013766">
    <property type="entry name" value="Thioredoxin_domain"/>
</dbReference>
<dbReference type="OrthoDB" id="9780147at2"/>
<evidence type="ECO:0000313" key="8">
    <source>
        <dbReference type="EMBL" id="MQT16699.1"/>
    </source>
</evidence>
<dbReference type="RefSeq" id="WP_152577168.1">
    <property type="nucleotide sequence ID" value="NZ_JAATJI010000001.1"/>
</dbReference>
<dbReference type="GO" id="GO:0016491">
    <property type="term" value="F:oxidoreductase activity"/>
    <property type="evidence" value="ECO:0007669"/>
    <property type="project" value="UniProtKB-KW"/>
</dbReference>
<proteinExistence type="inferred from homology"/>
<dbReference type="Proteomes" id="UP000481327">
    <property type="component" value="Unassembled WGS sequence"/>
</dbReference>
<sequence length="205" mass="22051">MIAVIVAAQLVNMGLQRLRPAPSPTLFNAASGLAGASAPSFDPDTADVVILFFSDYACPLCRAMHRDLRKLVAADEHVRIVYRDWPILGPQSVRAARLAIASVRQDRHAAFDDELMRRGGSLDEAALRAAAARADVDWSQLAEDTERDAATIDQLLDASSRVARGANFAGTPTIVIGPYLSSGRISYDRMTELVALARNRSSSGS</sequence>
<dbReference type="InterPro" id="IPR012336">
    <property type="entry name" value="Thioredoxin-like_fold"/>
</dbReference>